<dbReference type="SUPFAM" id="SSF53822">
    <property type="entry name" value="Periplasmic binding protein-like I"/>
    <property type="match status" value="1"/>
</dbReference>
<name>A0A1I0JFQ2_9FIRM</name>
<feature type="signal peptide" evidence="4">
    <location>
        <begin position="1"/>
        <end position="32"/>
    </location>
</feature>
<proteinExistence type="inferred from homology"/>
<organism evidence="6 7">
    <name type="scientific">Enterocloster lavalensis</name>
    <dbReference type="NCBI Taxonomy" id="460384"/>
    <lineage>
        <taxon>Bacteria</taxon>
        <taxon>Bacillati</taxon>
        <taxon>Bacillota</taxon>
        <taxon>Clostridia</taxon>
        <taxon>Lachnospirales</taxon>
        <taxon>Lachnospiraceae</taxon>
        <taxon>Enterocloster</taxon>
    </lineage>
</organism>
<dbReference type="GO" id="GO:0030246">
    <property type="term" value="F:carbohydrate binding"/>
    <property type="evidence" value="ECO:0007669"/>
    <property type="project" value="UniProtKB-ARBA"/>
</dbReference>
<dbReference type="InterPro" id="IPR028082">
    <property type="entry name" value="Peripla_BP_I"/>
</dbReference>
<keyword evidence="7" id="KW-1185">Reference proteome</keyword>
<dbReference type="Pfam" id="PF13407">
    <property type="entry name" value="Peripla_BP_4"/>
    <property type="match status" value="1"/>
</dbReference>
<dbReference type="RefSeq" id="WP_092368934.1">
    <property type="nucleotide sequence ID" value="NZ_CABJCG010000002.1"/>
</dbReference>
<evidence type="ECO:0000256" key="3">
    <source>
        <dbReference type="ARBA" id="ARBA00022729"/>
    </source>
</evidence>
<comment type="similarity">
    <text evidence="2">Belongs to the bacterial solute-binding protein 2 family.</text>
</comment>
<dbReference type="EMBL" id="FOIM01000029">
    <property type="protein sequence ID" value="SEU09011.1"/>
    <property type="molecule type" value="Genomic_DNA"/>
</dbReference>
<dbReference type="PROSITE" id="PS51257">
    <property type="entry name" value="PROKAR_LIPOPROTEIN"/>
    <property type="match status" value="1"/>
</dbReference>
<dbReference type="PANTHER" id="PTHR46847">
    <property type="entry name" value="D-ALLOSE-BINDING PERIPLASMIC PROTEIN-RELATED"/>
    <property type="match status" value="1"/>
</dbReference>
<dbReference type="GeneID" id="93280349"/>
<evidence type="ECO:0000313" key="7">
    <source>
        <dbReference type="Proteomes" id="UP000198508"/>
    </source>
</evidence>
<dbReference type="Proteomes" id="UP000198508">
    <property type="component" value="Unassembled WGS sequence"/>
</dbReference>
<sequence length="338" mass="35842">MKKMLACLLSFTILASTLTGCTVGASNATATAAENQAPAETQASNEPAQATDPSVKTYNFVFIVKSMQFSFMLSMIDGAEAAAALVPNINIKCIGPETPYSVEEQIQLVEQAITDGADAILITPADSTGIVPAIEKANAAGIPIATPNTKAYGGDVLTWIGVDNYTVGYELGTALCEALEGTGKVVLIEGTAGNSTSTERVDGYLDAFKNYPGIELLDSQPADFNREKGMTVMENFLQRYPEIDGVGSINKDMTMGAIEACKAVGRDKEMVQVTFDVDNDCLDAIDAGDILITGAQEEKSQIANAIYACLLACNGYKVAPEQYIPMTLVTKDNTSTYR</sequence>
<keyword evidence="3 4" id="KW-0732">Signal</keyword>
<evidence type="ECO:0000259" key="5">
    <source>
        <dbReference type="Pfam" id="PF13407"/>
    </source>
</evidence>
<reference evidence="7" key="1">
    <citation type="submission" date="2016-10" db="EMBL/GenBank/DDBJ databases">
        <authorList>
            <person name="Varghese N."/>
            <person name="Submissions S."/>
        </authorList>
    </citation>
    <scope>NUCLEOTIDE SEQUENCE [LARGE SCALE GENOMIC DNA]</scope>
    <source>
        <strain evidence="7">NLAE-zl-G277</strain>
    </source>
</reference>
<evidence type="ECO:0000313" key="6">
    <source>
        <dbReference type="EMBL" id="SEU09011.1"/>
    </source>
</evidence>
<accession>A0A1I0JFQ2</accession>
<dbReference type="InterPro" id="IPR025997">
    <property type="entry name" value="SBP_2_dom"/>
</dbReference>
<evidence type="ECO:0000256" key="2">
    <source>
        <dbReference type="ARBA" id="ARBA00007639"/>
    </source>
</evidence>
<dbReference type="Gene3D" id="3.40.50.2300">
    <property type="match status" value="2"/>
</dbReference>
<feature type="chain" id="PRO_5044372617" evidence="4">
    <location>
        <begin position="33"/>
        <end position="338"/>
    </location>
</feature>
<protein>
    <submittedName>
        <fullName evidence="6">Ribose transport system substrate-binding protein</fullName>
    </submittedName>
</protein>
<feature type="domain" description="Periplasmic binding protein" evidence="5">
    <location>
        <begin position="60"/>
        <end position="315"/>
    </location>
</feature>
<evidence type="ECO:0000256" key="1">
    <source>
        <dbReference type="ARBA" id="ARBA00004196"/>
    </source>
</evidence>
<dbReference type="AlphaFoldDB" id="A0A1I0JFQ2"/>
<evidence type="ECO:0000256" key="4">
    <source>
        <dbReference type="SAM" id="SignalP"/>
    </source>
</evidence>
<dbReference type="GO" id="GO:0030313">
    <property type="term" value="C:cell envelope"/>
    <property type="evidence" value="ECO:0007669"/>
    <property type="project" value="UniProtKB-SubCell"/>
</dbReference>
<dbReference type="PANTHER" id="PTHR46847:SF1">
    <property type="entry name" value="D-ALLOSE-BINDING PERIPLASMIC PROTEIN-RELATED"/>
    <property type="match status" value="1"/>
</dbReference>
<comment type="subcellular location">
    <subcellularLocation>
        <location evidence="1">Cell envelope</location>
    </subcellularLocation>
</comment>
<dbReference type="STRING" id="460384.SAMN05216313_12963"/>
<dbReference type="CDD" id="cd01536">
    <property type="entry name" value="PBP1_ABC_sugar_binding-like"/>
    <property type="match status" value="1"/>
</dbReference>
<gene>
    <name evidence="6" type="ORF">SAMN05216313_12963</name>
</gene>